<proteinExistence type="predicted"/>
<evidence type="ECO:0000313" key="1">
    <source>
        <dbReference type="EMBL" id="CRY95035.1"/>
    </source>
</evidence>
<geneLocation type="plasmid" evidence="1">
    <name>pRGRH0447</name>
</geneLocation>
<protein>
    <submittedName>
        <fullName evidence="1">Uncharacterized protein</fullName>
    </submittedName>
</protein>
<name>A0A0H5Q0U5_9ZZZZ</name>
<keyword evidence="1" id="KW-0614">Plasmid</keyword>
<dbReference type="EMBL" id="LN853089">
    <property type="protein sequence ID" value="CRY95035.1"/>
    <property type="molecule type" value="Genomic_DNA"/>
</dbReference>
<reference evidence="1" key="1">
    <citation type="submission" date="2015-06" db="EMBL/GenBank/DDBJ databases">
        <authorList>
            <person name="Joergensen T."/>
        </authorList>
    </citation>
    <scope>NUCLEOTIDE SEQUENCE</scope>
    <source>
        <plasmid evidence="1">pRGRH0447</plasmid>
    </source>
</reference>
<accession>A0A0H5Q0U5</accession>
<organism evidence="1">
    <name type="scientific">uncultured prokaryote</name>
    <dbReference type="NCBI Taxonomy" id="198431"/>
    <lineage>
        <taxon>unclassified sequences</taxon>
        <taxon>environmental samples</taxon>
    </lineage>
</organism>
<dbReference type="AlphaFoldDB" id="A0A0H5Q0U5"/>
<sequence>MEVTFCVMIEVTKRKVTEKRCNMTLSEFLKNYGNNACISIEGYCEEERYDYVALPSWVQDEDDMAEFEAEELSGNNPNHYIPSCLFKEPWWDKVKDREVVHWNIIGGGMYKVELCIELGKERQHE</sequence>
<reference evidence="1" key="2">
    <citation type="submission" date="2015-07" db="EMBL/GenBank/DDBJ databases">
        <title>Plasmids, circular viruses and viroids from rat gut.</title>
        <authorList>
            <person name="Jorgensen T.J."/>
            <person name="Hansen M.A."/>
            <person name="Xu Z."/>
            <person name="Tabak M.A."/>
            <person name="Sorensen S.J."/>
            <person name="Hansen L.H."/>
        </authorList>
    </citation>
    <scope>NUCLEOTIDE SEQUENCE</scope>
    <source>
        <plasmid evidence="1">pRGRH0447</plasmid>
    </source>
</reference>